<evidence type="ECO:0008006" key="5">
    <source>
        <dbReference type="Google" id="ProtNLM"/>
    </source>
</evidence>
<comment type="similarity">
    <text evidence="1">Belongs to the Skp family.</text>
</comment>
<evidence type="ECO:0000256" key="2">
    <source>
        <dbReference type="ARBA" id="ARBA00022729"/>
    </source>
</evidence>
<dbReference type="SMART" id="SM00935">
    <property type="entry name" value="OmpH"/>
    <property type="match status" value="1"/>
</dbReference>
<dbReference type="GO" id="GO:0050821">
    <property type="term" value="P:protein stabilization"/>
    <property type="evidence" value="ECO:0007669"/>
    <property type="project" value="TreeGrafter"/>
</dbReference>
<dbReference type="Gene3D" id="3.30.910.20">
    <property type="entry name" value="Skp domain"/>
    <property type="match status" value="1"/>
</dbReference>
<evidence type="ECO:0000256" key="1">
    <source>
        <dbReference type="ARBA" id="ARBA00009091"/>
    </source>
</evidence>
<proteinExistence type="inferred from homology"/>
<feature type="coiled-coil region" evidence="3">
    <location>
        <begin position="82"/>
        <end position="109"/>
    </location>
</feature>
<dbReference type="Pfam" id="PF03938">
    <property type="entry name" value="OmpH"/>
    <property type="match status" value="1"/>
</dbReference>
<accession>A0A382PEE5</accession>
<dbReference type="PANTHER" id="PTHR35089">
    <property type="entry name" value="CHAPERONE PROTEIN SKP"/>
    <property type="match status" value="1"/>
</dbReference>
<dbReference type="InterPro" id="IPR024930">
    <property type="entry name" value="Skp_dom_sf"/>
</dbReference>
<reference evidence="4" key="1">
    <citation type="submission" date="2018-05" db="EMBL/GenBank/DDBJ databases">
        <authorList>
            <person name="Lanie J.A."/>
            <person name="Ng W.-L."/>
            <person name="Kazmierczak K.M."/>
            <person name="Andrzejewski T.M."/>
            <person name="Davidsen T.M."/>
            <person name="Wayne K.J."/>
            <person name="Tettelin H."/>
            <person name="Glass J.I."/>
            <person name="Rusch D."/>
            <person name="Podicherti R."/>
            <person name="Tsui H.-C.T."/>
            <person name="Winkler M.E."/>
        </authorList>
    </citation>
    <scope>NUCLEOTIDE SEQUENCE</scope>
</reference>
<sequence length="174" mass="20474">MKYIVKIFVITYLIFGITNSFAENKVVYIDMNKILNESKVGAFVEKELTKLHETKLDNFKKTEENLKKKEIDLISKRNILERNEFDTKVKLLNEDAQNYQAERRKWFDEIAVKRNTARAEVLKSLDPIITNYFEKNQISLMLYKRNIAIGNKELDITDAIIDELNIKLPSIKLN</sequence>
<gene>
    <name evidence="4" type="ORF">METZ01_LOCUS323105</name>
</gene>
<evidence type="ECO:0000313" key="4">
    <source>
        <dbReference type="EMBL" id="SVC70251.1"/>
    </source>
</evidence>
<dbReference type="PANTHER" id="PTHR35089:SF1">
    <property type="entry name" value="CHAPERONE PROTEIN SKP"/>
    <property type="match status" value="1"/>
</dbReference>
<dbReference type="EMBL" id="UINC01105943">
    <property type="protein sequence ID" value="SVC70251.1"/>
    <property type="molecule type" value="Genomic_DNA"/>
</dbReference>
<dbReference type="AlphaFoldDB" id="A0A382PEE5"/>
<dbReference type="InterPro" id="IPR005632">
    <property type="entry name" value="Chaperone_Skp"/>
</dbReference>
<dbReference type="GO" id="GO:0051082">
    <property type="term" value="F:unfolded protein binding"/>
    <property type="evidence" value="ECO:0007669"/>
    <property type="project" value="InterPro"/>
</dbReference>
<evidence type="ECO:0000256" key="3">
    <source>
        <dbReference type="SAM" id="Coils"/>
    </source>
</evidence>
<dbReference type="SUPFAM" id="SSF111384">
    <property type="entry name" value="OmpH-like"/>
    <property type="match status" value="1"/>
</dbReference>
<keyword evidence="3" id="KW-0175">Coiled coil</keyword>
<dbReference type="GO" id="GO:0005829">
    <property type="term" value="C:cytosol"/>
    <property type="evidence" value="ECO:0007669"/>
    <property type="project" value="TreeGrafter"/>
</dbReference>
<organism evidence="4">
    <name type="scientific">marine metagenome</name>
    <dbReference type="NCBI Taxonomy" id="408172"/>
    <lineage>
        <taxon>unclassified sequences</taxon>
        <taxon>metagenomes</taxon>
        <taxon>ecological metagenomes</taxon>
    </lineage>
</organism>
<protein>
    <recommendedName>
        <fullName evidence="5">Outer membrane chaperone Skp (OmpH)</fullName>
    </recommendedName>
</protein>
<name>A0A382PEE5_9ZZZZ</name>
<keyword evidence="2" id="KW-0732">Signal</keyword>